<comment type="caution">
    <text evidence="1">The sequence shown here is derived from an EMBL/GenBank/DDBJ whole genome shotgun (WGS) entry which is preliminary data.</text>
</comment>
<dbReference type="Proteomes" id="UP000627521">
    <property type="component" value="Unassembled WGS sequence"/>
</dbReference>
<dbReference type="RefSeq" id="WP_028282611.1">
    <property type="nucleotide sequence ID" value="NZ_CAXBHU010000003.1"/>
</dbReference>
<protein>
    <submittedName>
        <fullName evidence="1">Uncharacterized protein</fullName>
    </submittedName>
</protein>
<evidence type="ECO:0000313" key="2">
    <source>
        <dbReference type="Proteomes" id="UP000627521"/>
    </source>
</evidence>
<accession>A0ABR8LS40</accession>
<reference evidence="1 2" key="1">
    <citation type="submission" date="2020-09" db="EMBL/GenBank/DDBJ databases">
        <title>Bacillus nautilus sp. nov., Chryseoglobus crepusculi sp. nov, and Psychrobacter noctis sp. nov., isolated from deep-sea sponges from the equatorial Atlantic.</title>
        <authorList>
            <person name="Stennett H.L."/>
            <person name="Williams S.E."/>
        </authorList>
    </citation>
    <scope>NUCLEOTIDE SEQUENCE [LARGE SCALE GENOMIC DNA]</scope>
    <source>
        <strain evidence="1 2">28M-24</strain>
    </source>
</reference>
<name>A0ABR8LS40_9FLAO</name>
<organism evidence="1 2">
    <name type="scientific">Olleya marilimosa</name>
    <dbReference type="NCBI Taxonomy" id="272164"/>
    <lineage>
        <taxon>Bacteria</taxon>
        <taxon>Pseudomonadati</taxon>
        <taxon>Bacteroidota</taxon>
        <taxon>Flavobacteriia</taxon>
        <taxon>Flavobacteriales</taxon>
        <taxon>Flavobacteriaceae</taxon>
    </lineage>
</organism>
<sequence>MKQIISKYLTLIILLLFSGVINVFANSTLDNNFTLISTSKSETTNPVSIDDISSQSAHFSIFNNQDNQLIFDYTESEEAENEESVTNTTINSFGSYIAAFLNAQLLSDLSSQLQAEANHYKQTFCQPSTKLHIRLEVFII</sequence>
<proteinExistence type="predicted"/>
<dbReference type="EMBL" id="JACXXH010000003">
    <property type="protein sequence ID" value="MBD3863023.1"/>
    <property type="molecule type" value="Genomic_DNA"/>
</dbReference>
<evidence type="ECO:0000313" key="1">
    <source>
        <dbReference type="EMBL" id="MBD3863023.1"/>
    </source>
</evidence>
<gene>
    <name evidence="1" type="ORF">IEG06_06130</name>
</gene>
<keyword evidence="2" id="KW-1185">Reference proteome</keyword>